<evidence type="ECO:0000256" key="7">
    <source>
        <dbReference type="SAM" id="Phobius"/>
    </source>
</evidence>
<keyword evidence="3" id="KW-1003">Cell membrane</keyword>
<feature type="transmembrane region" description="Helical" evidence="7">
    <location>
        <begin position="174"/>
        <end position="190"/>
    </location>
</feature>
<dbReference type="AlphaFoldDB" id="A0A9E2SDP8"/>
<evidence type="ECO:0000256" key="5">
    <source>
        <dbReference type="ARBA" id="ARBA00022989"/>
    </source>
</evidence>
<reference evidence="9" key="1">
    <citation type="submission" date="2021-06" db="EMBL/GenBank/DDBJ databases">
        <authorList>
            <person name="Huq M.A."/>
        </authorList>
    </citation>
    <scope>NUCLEOTIDE SEQUENCE</scope>
    <source>
        <strain evidence="9">MAH-26</strain>
    </source>
</reference>
<dbReference type="GO" id="GO:0005886">
    <property type="term" value="C:plasma membrane"/>
    <property type="evidence" value="ECO:0007669"/>
    <property type="project" value="UniProtKB-SubCell"/>
</dbReference>
<dbReference type="RefSeq" id="WP_217793023.1">
    <property type="nucleotide sequence ID" value="NZ_JAHSPG010000014.1"/>
</dbReference>
<proteinExistence type="inferred from homology"/>
<evidence type="ECO:0000256" key="1">
    <source>
        <dbReference type="ARBA" id="ARBA00004651"/>
    </source>
</evidence>
<keyword evidence="6 7" id="KW-0472">Membrane</keyword>
<feature type="transmembrane region" description="Helical" evidence="7">
    <location>
        <begin position="63"/>
        <end position="83"/>
    </location>
</feature>
<evidence type="ECO:0000256" key="4">
    <source>
        <dbReference type="ARBA" id="ARBA00022692"/>
    </source>
</evidence>
<protein>
    <submittedName>
        <fullName evidence="9">Trimeric intracellular cation channel family protein</fullName>
    </submittedName>
</protein>
<evidence type="ECO:0000256" key="2">
    <source>
        <dbReference type="ARBA" id="ARBA00008193"/>
    </source>
</evidence>
<feature type="transmembrane region" description="Helical" evidence="7">
    <location>
        <begin position="30"/>
        <end position="51"/>
    </location>
</feature>
<dbReference type="PANTHER" id="PTHR30506">
    <property type="entry name" value="INNER MEMBRANE PROTEIN"/>
    <property type="match status" value="1"/>
</dbReference>
<feature type="domain" description="Glycine transporter" evidence="8">
    <location>
        <begin position="92"/>
        <end position="166"/>
    </location>
</feature>
<feature type="transmembrane region" description="Helical" evidence="7">
    <location>
        <begin position="117"/>
        <end position="138"/>
    </location>
</feature>
<dbReference type="EMBL" id="JAHSPG010000014">
    <property type="protein sequence ID" value="MBV4359129.1"/>
    <property type="molecule type" value="Genomic_DNA"/>
</dbReference>
<sequence length="200" mass="21808">MNLLSLITYTGIFVFAGTGAFKARTYQMDIFGACVLAFVTAYGGGTLRDLLIGVRPVNWVNDYLALGLVFSATLITFIFKLNYERFKRTIFITDAIGLGLFTAAGIEKSILLGINEMYAVVMGVITASFGGLLADVLCNAVPNLFKRGELYATACAIGGVVYVLLRKAGFEQNINLVLCVVIVVLTRIISKWKRVELPEI</sequence>
<comment type="similarity">
    <text evidence="2">Belongs to the UPF0126 family.</text>
</comment>
<dbReference type="PANTHER" id="PTHR30506:SF3">
    <property type="entry name" value="UPF0126 INNER MEMBRANE PROTEIN YADS-RELATED"/>
    <property type="match status" value="1"/>
</dbReference>
<dbReference type="Proteomes" id="UP000812270">
    <property type="component" value="Unassembled WGS sequence"/>
</dbReference>
<organism evidence="9 10">
    <name type="scientific">Pinibacter aurantiacus</name>
    <dbReference type="NCBI Taxonomy" id="2851599"/>
    <lineage>
        <taxon>Bacteria</taxon>
        <taxon>Pseudomonadati</taxon>
        <taxon>Bacteroidota</taxon>
        <taxon>Chitinophagia</taxon>
        <taxon>Chitinophagales</taxon>
        <taxon>Chitinophagaceae</taxon>
        <taxon>Pinibacter</taxon>
    </lineage>
</organism>
<name>A0A9E2SDP8_9BACT</name>
<keyword evidence="10" id="KW-1185">Reference proteome</keyword>
<gene>
    <name evidence="9" type="ORF">KTO63_18320</name>
</gene>
<feature type="transmembrane region" description="Helical" evidence="7">
    <location>
        <begin position="6"/>
        <end position="23"/>
    </location>
</feature>
<keyword evidence="4 7" id="KW-0812">Transmembrane</keyword>
<dbReference type="Pfam" id="PF03458">
    <property type="entry name" value="Gly_transporter"/>
    <property type="match status" value="2"/>
</dbReference>
<accession>A0A9E2SDP8</accession>
<feature type="domain" description="Glycine transporter" evidence="8">
    <location>
        <begin position="7"/>
        <end position="79"/>
    </location>
</feature>
<evidence type="ECO:0000256" key="3">
    <source>
        <dbReference type="ARBA" id="ARBA00022475"/>
    </source>
</evidence>
<dbReference type="InterPro" id="IPR005115">
    <property type="entry name" value="Gly_transporter"/>
</dbReference>
<evidence type="ECO:0000259" key="8">
    <source>
        <dbReference type="Pfam" id="PF03458"/>
    </source>
</evidence>
<evidence type="ECO:0000256" key="6">
    <source>
        <dbReference type="ARBA" id="ARBA00023136"/>
    </source>
</evidence>
<comment type="subcellular location">
    <subcellularLocation>
        <location evidence="1">Cell membrane</location>
        <topology evidence="1">Multi-pass membrane protein</topology>
    </subcellularLocation>
</comment>
<keyword evidence="5 7" id="KW-1133">Transmembrane helix</keyword>
<comment type="caution">
    <text evidence="9">The sequence shown here is derived from an EMBL/GenBank/DDBJ whole genome shotgun (WGS) entry which is preliminary data.</text>
</comment>
<feature type="transmembrane region" description="Helical" evidence="7">
    <location>
        <begin position="150"/>
        <end position="168"/>
    </location>
</feature>
<evidence type="ECO:0000313" key="10">
    <source>
        <dbReference type="Proteomes" id="UP000812270"/>
    </source>
</evidence>
<evidence type="ECO:0000313" key="9">
    <source>
        <dbReference type="EMBL" id="MBV4359129.1"/>
    </source>
</evidence>